<organism evidence="2 3">
    <name type="scientific">Natrialba taiwanensis DSM 12281</name>
    <dbReference type="NCBI Taxonomy" id="1230458"/>
    <lineage>
        <taxon>Archaea</taxon>
        <taxon>Methanobacteriati</taxon>
        <taxon>Methanobacteriota</taxon>
        <taxon>Stenosarchaea group</taxon>
        <taxon>Halobacteria</taxon>
        <taxon>Halobacteriales</taxon>
        <taxon>Natrialbaceae</taxon>
        <taxon>Natrialba</taxon>
    </lineage>
</organism>
<dbReference type="STRING" id="1230458.C484_06062"/>
<keyword evidence="2" id="KW-0808">Transferase</keyword>
<comment type="caution">
    <text evidence="2">The sequence shown here is derived from an EMBL/GenBank/DDBJ whole genome shotgun (WGS) entry which is preliminary data.</text>
</comment>
<dbReference type="Gene3D" id="1.10.287.130">
    <property type="match status" value="1"/>
</dbReference>
<evidence type="ECO:0000256" key="1">
    <source>
        <dbReference type="SAM" id="MobiDB-lite"/>
    </source>
</evidence>
<dbReference type="SUPFAM" id="SSF47384">
    <property type="entry name" value="Homodimeric domain of signal transducing histidine kinase"/>
    <property type="match status" value="1"/>
</dbReference>
<feature type="region of interest" description="Disordered" evidence="1">
    <location>
        <begin position="178"/>
        <end position="256"/>
    </location>
</feature>
<reference evidence="2 3" key="1">
    <citation type="journal article" date="2014" name="PLoS Genet.">
        <title>Phylogenetically driven sequencing of extremely halophilic archaea reveals strategies for static and dynamic osmo-response.</title>
        <authorList>
            <person name="Becker E.A."/>
            <person name="Seitzer P.M."/>
            <person name="Tritt A."/>
            <person name="Larsen D."/>
            <person name="Krusor M."/>
            <person name="Yao A.I."/>
            <person name="Wu D."/>
            <person name="Madern D."/>
            <person name="Eisen J.A."/>
            <person name="Darling A.E."/>
            <person name="Facciotti M.T."/>
        </authorList>
    </citation>
    <scope>NUCLEOTIDE SEQUENCE [LARGE SCALE GENOMIC DNA]</scope>
    <source>
        <strain evidence="2 3">DSM 12281</strain>
    </source>
</reference>
<keyword evidence="3" id="KW-1185">Reference proteome</keyword>
<dbReference type="GO" id="GO:0000155">
    <property type="term" value="F:phosphorelay sensor kinase activity"/>
    <property type="evidence" value="ECO:0007669"/>
    <property type="project" value="InterPro"/>
</dbReference>
<accession>M0A9G4</accession>
<evidence type="ECO:0000313" key="3">
    <source>
        <dbReference type="Proteomes" id="UP000011648"/>
    </source>
</evidence>
<name>M0A9G4_9EURY</name>
<dbReference type="InterPro" id="IPR036097">
    <property type="entry name" value="HisK_dim/P_sf"/>
</dbReference>
<proteinExistence type="predicted"/>
<dbReference type="EMBL" id="AOIL01000017">
    <property type="protein sequence ID" value="ELY94517.1"/>
    <property type="molecule type" value="Genomic_DNA"/>
</dbReference>
<sequence>MALSPHNQQPTTSTVQLLIEETGNRAALRKLLEDHYEIRATQSIGKADLYLVDDHTFPEYHTALQERVDRSDPVFCPVVLIRRADSNPHVSLPDLHEREPPYLIDDIVDAPIDRSLLVRRLNSLLVRREQSKDLLHYISQLEASNQSLEQFAYAASHDLQEPLRMVSSYLHRTTLRGHVRRGRRGVPRVRYRRRGSHAEHDRRLARVLPHRYGGESADADRTGRRPRRRPPGPPDDDRRARGRHRSRVAASGARRC</sequence>
<feature type="compositionally biased region" description="Basic residues" evidence="1">
    <location>
        <begin position="178"/>
        <end position="195"/>
    </location>
</feature>
<keyword evidence="2" id="KW-0418">Kinase</keyword>
<evidence type="ECO:0000313" key="2">
    <source>
        <dbReference type="EMBL" id="ELY94517.1"/>
    </source>
</evidence>
<dbReference type="Proteomes" id="UP000011648">
    <property type="component" value="Unassembled WGS sequence"/>
</dbReference>
<dbReference type="PATRIC" id="fig|1230458.4.peg.1223"/>
<dbReference type="AlphaFoldDB" id="M0A9G4"/>
<protein>
    <submittedName>
        <fullName evidence="2">Histidine kinase</fullName>
    </submittedName>
</protein>
<gene>
    <name evidence="2" type="ORF">C484_06062</name>
</gene>